<organism evidence="7 8">
    <name type="scientific">Lacticaseibacillus manihotivorans</name>
    <dbReference type="NCBI Taxonomy" id="88233"/>
    <lineage>
        <taxon>Bacteria</taxon>
        <taxon>Bacillati</taxon>
        <taxon>Bacillota</taxon>
        <taxon>Bacilli</taxon>
        <taxon>Lactobacillales</taxon>
        <taxon>Lactobacillaceae</taxon>
        <taxon>Lacticaseibacillus</taxon>
    </lineage>
</organism>
<comment type="similarity">
    <text evidence="1">Belongs to the serine-aspartate repeat-containing protein (SDr) family.</text>
</comment>
<dbReference type="InterPro" id="IPR013552">
    <property type="entry name" value="Thioester_dom"/>
</dbReference>
<dbReference type="Gene3D" id="2.60.40.10">
    <property type="entry name" value="Immunoglobulins"/>
    <property type="match status" value="3"/>
</dbReference>
<accession>A0A5P8JUY2</accession>
<reference evidence="7 8" key="1">
    <citation type="submission" date="2019-10" db="EMBL/GenBank/DDBJ databases">
        <title>Genome sequencing of Lactobacillus manihotivorans.</title>
        <authorList>
            <person name="Kim K."/>
        </authorList>
    </citation>
    <scope>NUCLEOTIDE SEQUENCE [LARGE SCALE GENOMIC DNA]</scope>
    <source>
        <strain evidence="7 8">LM010</strain>
    </source>
</reference>
<evidence type="ECO:0000313" key="7">
    <source>
        <dbReference type="EMBL" id="QFQ92574.1"/>
    </source>
</evidence>
<feature type="domain" description="Thioester" evidence="5">
    <location>
        <begin position="82"/>
        <end position="163"/>
    </location>
</feature>
<keyword evidence="4" id="KW-0812">Transmembrane</keyword>
<dbReference type="PANTHER" id="PTHR36108:SF13">
    <property type="entry name" value="COLOSSIN-B-RELATED"/>
    <property type="match status" value="1"/>
</dbReference>
<dbReference type="InterPro" id="IPR013783">
    <property type="entry name" value="Ig-like_fold"/>
</dbReference>
<dbReference type="PANTHER" id="PTHR36108">
    <property type="entry name" value="COLOSSIN-B-RELATED"/>
    <property type="match status" value="1"/>
</dbReference>
<evidence type="ECO:0000256" key="3">
    <source>
        <dbReference type="ARBA" id="ARBA00022729"/>
    </source>
</evidence>
<keyword evidence="3" id="KW-0732">Signal</keyword>
<keyword evidence="2" id="KW-0964">Secreted</keyword>
<dbReference type="EMBL" id="CP045068">
    <property type="protein sequence ID" value="QFQ92574.1"/>
    <property type="molecule type" value="Genomic_DNA"/>
</dbReference>
<feature type="domain" description="SpaA-like prealbumin fold" evidence="6">
    <location>
        <begin position="401"/>
        <end position="466"/>
    </location>
</feature>
<dbReference type="AlphaFoldDB" id="A0A5P8JUY2"/>
<dbReference type="Pfam" id="PF08341">
    <property type="entry name" value="TED"/>
    <property type="match status" value="1"/>
</dbReference>
<evidence type="ECO:0000259" key="5">
    <source>
        <dbReference type="Pfam" id="PF08341"/>
    </source>
</evidence>
<keyword evidence="4" id="KW-1133">Transmembrane helix</keyword>
<evidence type="ECO:0000256" key="4">
    <source>
        <dbReference type="SAM" id="Phobius"/>
    </source>
</evidence>
<dbReference type="RefSeq" id="WP_054715225.1">
    <property type="nucleotide sequence ID" value="NZ_CP045068.1"/>
</dbReference>
<evidence type="ECO:0000256" key="1">
    <source>
        <dbReference type="ARBA" id="ARBA00007257"/>
    </source>
</evidence>
<dbReference type="Proteomes" id="UP000388452">
    <property type="component" value="Chromosome"/>
</dbReference>
<feature type="transmembrane region" description="Helical" evidence="4">
    <location>
        <begin position="628"/>
        <end position="648"/>
    </location>
</feature>
<gene>
    <name evidence="7" type="ORF">LM010_14785</name>
</gene>
<name>A0A5P8JUY2_9LACO</name>
<evidence type="ECO:0000313" key="8">
    <source>
        <dbReference type="Proteomes" id="UP000388452"/>
    </source>
</evidence>
<feature type="domain" description="SpaA-like prealbumin fold" evidence="6">
    <location>
        <begin position="281"/>
        <end position="364"/>
    </location>
</feature>
<protein>
    <recommendedName>
        <fullName evidence="9">LPXTG cell wall anchor domain-containing protein</fullName>
    </recommendedName>
</protein>
<proteinExistence type="inferred from homology"/>
<dbReference type="SUPFAM" id="SSF49478">
    <property type="entry name" value="Cna protein B-type domain"/>
    <property type="match status" value="1"/>
</dbReference>
<evidence type="ECO:0000256" key="2">
    <source>
        <dbReference type="ARBA" id="ARBA00022525"/>
    </source>
</evidence>
<keyword evidence="4" id="KW-0472">Membrane</keyword>
<dbReference type="InterPro" id="IPR041033">
    <property type="entry name" value="SpaA_PFL_dom_1"/>
</dbReference>
<evidence type="ECO:0008006" key="9">
    <source>
        <dbReference type="Google" id="ProtNLM"/>
    </source>
</evidence>
<dbReference type="Pfam" id="PF17802">
    <property type="entry name" value="SpaA"/>
    <property type="match status" value="2"/>
</dbReference>
<sequence>MHNVLCKRPRLKTLALIFMGLIAFVATLGFSNVHTTHAASVWINSGAADLATSSKWKTASGTSITEDGWWRKRDGSANGTVLFCVQLGAPLNNNLNTGFAATTVTDAQHKHISEIAYYGYYAQAHTYTNEMFTQWAIWQYLGDTYVSSPLTSQYNAWKANVNAKVAAYDKAPSFNNTTVNIDAGTTKALNDTNGTLGTYASTATATPAGLKASISGNTLNITAANNAVVSGGAIKFADNIAATYEGAALLYSRPGFQSVILPKIDPTFKKFTVNVNVIHYGTVKLTKQDAETGTAQNGATFAGATFKLTDTKTGATETLTTDASGTAVSGKHAIGDGYSIVETKAPAGYKLNTTPVTGTFTHASGDTTYSAASVQTAVTIKDNYIYHARIKVNKQDSLTGTNPENGNTFAGAVFKLTDTTTGISETLTTDSNGIAVSSANFAVGDAYTLVETTAPKGYQLNSAVVSGTFTRTKEDGYANTNALTVKDKVIPDQISIHKTDETGKDLAGIKFKISDTKANLMAGKFLKLAADGKTVVFPNQSGYSDSLQDYVATTDAKGIATWSNIVKPASKTDRTYYFDEISTDKDHQLLTKGSAISAGDTGANNTYAVVNQSKIKLPNTGSQDAAKLAVILIVAVLGASAVGVSLVINKKKGNN</sequence>
<evidence type="ECO:0000259" key="6">
    <source>
        <dbReference type="Pfam" id="PF17802"/>
    </source>
</evidence>